<accession>A0ABD2JFS0</accession>
<dbReference type="AlphaFoldDB" id="A0ABD2JFS0"/>
<gene>
    <name evidence="1" type="ORF">niasHS_007084</name>
</gene>
<dbReference type="Proteomes" id="UP001620645">
    <property type="component" value="Unassembled WGS sequence"/>
</dbReference>
<evidence type="ECO:0000313" key="2">
    <source>
        <dbReference type="Proteomes" id="UP001620645"/>
    </source>
</evidence>
<dbReference type="EMBL" id="JBICCN010000145">
    <property type="protein sequence ID" value="KAL3089362.1"/>
    <property type="molecule type" value="Genomic_DNA"/>
</dbReference>
<proteinExistence type="predicted"/>
<evidence type="ECO:0000313" key="1">
    <source>
        <dbReference type="EMBL" id="KAL3089362.1"/>
    </source>
</evidence>
<reference evidence="1 2" key="1">
    <citation type="submission" date="2024-10" db="EMBL/GenBank/DDBJ databases">
        <authorList>
            <person name="Kim D."/>
        </authorList>
    </citation>
    <scope>NUCLEOTIDE SEQUENCE [LARGE SCALE GENOMIC DNA]</scope>
    <source>
        <strain evidence="1">Taebaek</strain>
    </source>
</reference>
<keyword evidence="2" id="KW-1185">Reference proteome</keyword>
<sequence>MLKIIDKKQLPFGLMSAIARLIDGDDGPNKFDVQKYTAAVEQMHNFWRICKDMMTTDSENANLRYGNFVIYRRIQTEKVKQHLLNLTRYNMCDFVSKKIQIGIPTE</sequence>
<comment type="caution">
    <text evidence="1">The sequence shown here is derived from an EMBL/GenBank/DDBJ whole genome shotgun (WGS) entry which is preliminary data.</text>
</comment>
<organism evidence="1 2">
    <name type="scientific">Heterodera schachtii</name>
    <name type="common">Sugarbeet cyst nematode worm</name>
    <name type="synonym">Tylenchus schachtii</name>
    <dbReference type="NCBI Taxonomy" id="97005"/>
    <lineage>
        <taxon>Eukaryota</taxon>
        <taxon>Metazoa</taxon>
        <taxon>Ecdysozoa</taxon>
        <taxon>Nematoda</taxon>
        <taxon>Chromadorea</taxon>
        <taxon>Rhabditida</taxon>
        <taxon>Tylenchina</taxon>
        <taxon>Tylenchomorpha</taxon>
        <taxon>Tylenchoidea</taxon>
        <taxon>Heteroderidae</taxon>
        <taxon>Heteroderinae</taxon>
        <taxon>Heterodera</taxon>
    </lineage>
</organism>
<protein>
    <submittedName>
        <fullName evidence="1">Uncharacterized protein</fullName>
    </submittedName>
</protein>
<name>A0ABD2JFS0_HETSC</name>